<dbReference type="Proteomes" id="UP000640485">
    <property type="component" value="Unassembled WGS sequence"/>
</dbReference>
<evidence type="ECO:0000313" key="2">
    <source>
        <dbReference type="Proteomes" id="UP000640485"/>
    </source>
</evidence>
<organism evidence="1 2">
    <name type="scientific">Paracoccus caeni</name>
    <dbReference type="NCBI Taxonomy" id="657651"/>
    <lineage>
        <taxon>Bacteria</taxon>
        <taxon>Pseudomonadati</taxon>
        <taxon>Pseudomonadota</taxon>
        <taxon>Alphaproteobacteria</taxon>
        <taxon>Rhodobacterales</taxon>
        <taxon>Paracoccaceae</taxon>
        <taxon>Paracoccus</taxon>
    </lineage>
</organism>
<proteinExistence type="predicted"/>
<dbReference type="InterPro" id="IPR038695">
    <property type="entry name" value="Saro_0823-like_sf"/>
</dbReference>
<dbReference type="AlphaFoldDB" id="A0A934W0M0"/>
<dbReference type="Pfam" id="PF02643">
    <property type="entry name" value="DUF192"/>
    <property type="match status" value="1"/>
</dbReference>
<dbReference type="PANTHER" id="PTHR37953">
    <property type="entry name" value="UPF0127 PROTEIN MJ1496"/>
    <property type="match status" value="1"/>
</dbReference>
<sequence>MWRNKLAVTAVLLSLSVLPDPIRAETRDAISCRVDQAHFLTGAGVKSFDVEIADTDELRARGLMYRRELADDAGMLFIYDRPREVSFWMRNTYLPLDLLFMDDHGVIRHIHRNARPFDETSIPGAAIGDPNPERQMILEIAAGEADRHGLRPGMAMAHPRLDQRIAELPCR</sequence>
<name>A0A934W0M0_9RHOB</name>
<protein>
    <submittedName>
        <fullName evidence="1">DUF192 domain-containing protein</fullName>
    </submittedName>
</protein>
<accession>A0A934W0M0</accession>
<dbReference type="InterPro" id="IPR003795">
    <property type="entry name" value="DUF192"/>
</dbReference>
<comment type="caution">
    <text evidence="1">The sequence shown here is derived from an EMBL/GenBank/DDBJ whole genome shotgun (WGS) entry which is preliminary data.</text>
</comment>
<reference evidence="1" key="1">
    <citation type="submission" date="2021-01" db="EMBL/GenBank/DDBJ databases">
        <title>Paracoccus amoyensis sp. nov., isolated from the surface seawater along the coast of Xiamen Island, China.</title>
        <authorList>
            <person name="Lyu L."/>
        </authorList>
    </citation>
    <scope>NUCLEOTIDE SEQUENCE</scope>
    <source>
        <strain evidence="1">MJ17</strain>
    </source>
</reference>
<dbReference type="EMBL" id="JAEPRQ010000002">
    <property type="protein sequence ID" value="MBK4215924.1"/>
    <property type="molecule type" value="Genomic_DNA"/>
</dbReference>
<gene>
    <name evidence="1" type="ORF">JJJ17_08315</name>
</gene>
<dbReference type="Gene3D" id="2.60.120.1140">
    <property type="entry name" value="Protein of unknown function DUF192"/>
    <property type="match status" value="1"/>
</dbReference>
<dbReference type="PANTHER" id="PTHR37953:SF1">
    <property type="entry name" value="UPF0127 PROTEIN MJ1496"/>
    <property type="match status" value="1"/>
</dbReference>
<evidence type="ECO:0000313" key="1">
    <source>
        <dbReference type="EMBL" id="MBK4215924.1"/>
    </source>
</evidence>
<keyword evidence="2" id="KW-1185">Reference proteome</keyword>